<dbReference type="Proteomes" id="UP000325081">
    <property type="component" value="Unassembled WGS sequence"/>
</dbReference>
<evidence type="ECO:0000256" key="2">
    <source>
        <dbReference type="SAM" id="Phobius"/>
    </source>
</evidence>
<keyword evidence="2" id="KW-0472">Membrane</keyword>
<proteinExistence type="predicted"/>
<comment type="caution">
    <text evidence="3">The sequence shown here is derived from an EMBL/GenBank/DDBJ whole genome shotgun (WGS) entry which is preliminary data.</text>
</comment>
<organism evidence="3 4">
    <name type="scientific">Striga asiatica</name>
    <name type="common">Asiatic witchweed</name>
    <name type="synonym">Buchnera asiatica</name>
    <dbReference type="NCBI Taxonomy" id="4170"/>
    <lineage>
        <taxon>Eukaryota</taxon>
        <taxon>Viridiplantae</taxon>
        <taxon>Streptophyta</taxon>
        <taxon>Embryophyta</taxon>
        <taxon>Tracheophyta</taxon>
        <taxon>Spermatophyta</taxon>
        <taxon>Magnoliopsida</taxon>
        <taxon>eudicotyledons</taxon>
        <taxon>Gunneridae</taxon>
        <taxon>Pentapetalae</taxon>
        <taxon>asterids</taxon>
        <taxon>lamiids</taxon>
        <taxon>Lamiales</taxon>
        <taxon>Orobanchaceae</taxon>
        <taxon>Buchnereae</taxon>
        <taxon>Striga</taxon>
    </lineage>
</organism>
<feature type="compositionally biased region" description="Polar residues" evidence="1">
    <location>
        <begin position="211"/>
        <end position="221"/>
    </location>
</feature>
<gene>
    <name evidence="3" type="ORF">STAS_26158</name>
</gene>
<feature type="non-terminal residue" evidence="3">
    <location>
        <position position="1"/>
    </location>
</feature>
<feature type="region of interest" description="Disordered" evidence="1">
    <location>
        <begin position="137"/>
        <end position="221"/>
    </location>
</feature>
<feature type="compositionally biased region" description="Low complexity" evidence="1">
    <location>
        <begin position="189"/>
        <end position="198"/>
    </location>
</feature>
<accession>A0A5A7QUB7</accession>
<dbReference type="OrthoDB" id="7464992at2759"/>
<sequence length="221" mass="24696">VRHGVAMHPEGYCFFTLLASIGLIPCTSIFWCCAIFVLLVHHIYYICRRAIIGFAGWNSKHIGWIRSKTSSAISRKFESIEDIRYMDTTHPSPGRVIEMLSQDTVMDRALEIYEQVQAGHEIPSFIEQRKIRVFTVREPAPPPDQPLRRPFRRPTPAATPQAAATPLPQLLLTGEPMPSATNNSRSRRPSAVAASNPPASYPRVRIPSNPAIVSSNRAALR</sequence>
<evidence type="ECO:0000313" key="4">
    <source>
        <dbReference type="Proteomes" id="UP000325081"/>
    </source>
</evidence>
<keyword evidence="2" id="KW-1133">Transmembrane helix</keyword>
<dbReference type="AlphaFoldDB" id="A0A5A7QUB7"/>
<evidence type="ECO:0000313" key="3">
    <source>
        <dbReference type="EMBL" id="GER48943.1"/>
    </source>
</evidence>
<feature type="compositionally biased region" description="Low complexity" evidence="1">
    <location>
        <begin position="154"/>
        <end position="173"/>
    </location>
</feature>
<protein>
    <submittedName>
        <fullName evidence="3">Alpha/beta-Hydrolases superfamily protein</fullName>
    </submittedName>
</protein>
<dbReference type="EMBL" id="BKCP01008404">
    <property type="protein sequence ID" value="GER48943.1"/>
    <property type="molecule type" value="Genomic_DNA"/>
</dbReference>
<dbReference type="GO" id="GO:0016787">
    <property type="term" value="F:hydrolase activity"/>
    <property type="evidence" value="ECO:0007669"/>
    <property type="project" value="UniProtKB-KW"/>
</dbReference>
<reference evidence="4" key="1">
    <citation type="journal article" date="2019" name="Curr. Biol.">
        <title>Genome Sequence of Striga asiatica Provides Insight into the Evolution of Plant Parasitism.</title>
        <authorList>
            <person name="Yoshida S."/>
            <person name="Kim S."/>
            <person name="Wafula E.K."/>
            <person name="Tanskanen J."/>
            <person name="Kim Y.M."/>
            <person name="Honaas L."/>
            <person name="Yang Z."/>
            <person name="Spallek T."/>
            <person name="Conn C.E."/>
            <person name="Ichihashi Y."/>
            <person name="Cheong K."/>
            <person name="Cui S."/>
            <person name="Der J.P."/>
            <person name="Gundlach H."/>
            <person name="Jiao Y."/>
            <person name="Hori C."/>
            <person name="Ishida J.K."/>
            <person name="Kasahara H."/>
            <person name="Kiba T."/>
            <person name="Kim M.S."/>
            <person name="Koo N."/>
            <person name="Laohavisit A."/>
            <person name="Lee Y.H."/>
            <person name="Lumba S."/>
            <person name="McCourt P."/>
            <person name="Mortimer J.C."/>
            <person name="Mutuku J.M."/>
            <person name="Nomura T."/>
            <person name="Sasaki-Sekimoto Y."/>
            <person name="Seto Y."/>
            <person name="Wang Y."/>
            <person name="Wakatake T."/>
            <person name="Sakakibara H."/>
            <person name="Demura T."/>
            <person name="Yamaguchi S."/>
            <person name="Yoneyama K."/>
            <person name="Manabe R.I."/>
            <person name="Nelson D.C."/>
            <person name="Schulman A.H."/>
            <person name="Timko M.P."/>
            <person name="dePamphilis C.W."/>
            <person name="Choi D."/>
            <person name="Shirasu K."/>
        </authorList>
    </citation>
    <scope>NUCLEOTIDE SEQUENCE [LARGE SCALE GENOMIC DNA]</scope>
    <source>
        <strain evidence="4">cv. UVA1</strain>
    </source>
</reference>
<keyword evidence="3" id="KW-0378">Hydrolase</keyword>
<keyword evidence="2" id="KW-0812">Transmembrane</keyword>
<keyword evidence="4" id="KW-1185">Reference proteome</keyword>
<name>A0A5A7QUB7_STRAF</name>
<feature type="transmembrane region" description="Helical" evidence="2">
    <location>
        <begin position="12"/>
        <end position="39"/>
    </location>
</feature>
<evidence type="ECO:0000256" key="1">
    <source>
        <dbReference type="SAM" id="MobiDB-lite"/>
    </source>
</evidence>